<organism evidence="1 4">
    <name type="scientific">Caldibacillus thermoamylovorans</name>
    <dbReference type="NCBI Taxonomy" id="35841"/>
    <lineage>
        <taxon>Bacteria</taxon>
        <taxon>Bacillati</taxon>
        <taxon>Bacillota</taxon>
        <taxon>Bacilli</taxon>
        <taxon>Bacillales</taxon>
        <taxon>Bacillaceae</taxon>
        <taxon>Caldibacillus</taxon>
    </lineage>
</organism>
<dbReference type="EMBL" id="JXLU01000116">
    <property type="protein sequence ID" value="KIO71734.1"/>
    <property type="molecule type" value="Genomic_DNA"/>
</dbReference>
<gene>
    <name evidence="2" type="ORF">B4167_3366</name>
    <name evidence="1" type="ORF">BT1A1_1547</name>
</gene>
<dbReference type="Proteomes" id="UP000032076">
    <property type="component" value="Unassembled WGS sequence"/>
</dbReference>
<dbReference type="OrthoDB" id="2351076at2"/>
<keyword evidence="4" id="KW-1185">Reference proteome</keyword>
<dbReference type="RefSeq" id="WP_034769744.1">
    <property type="nucleotide sequence ID" value="NZ_CCRF01000045.1"/>
</dbReference>
<dbReference type="EMBL" id="CCRF01000045">
    <property type="protein sequence ID" value="CEE01376.1"/>
    <property type="molecule type" value="Genomic_DNA"/>
</dbReference>
<evidence type="ECO:0008006" key="5">
    <source>
        <dbReference type="Google" id="ProtNLM"/>
    </source>
</evidence>
<dbReference type="Proteomes" id="UP000040576">
    <property type="component" value="Unassembled WGS sequence"/>
</dbReference>
<proteinExistence type="predicted"/>
<dbReference type="AlphaFoldDB" id="A0A090ITK6"/>
<evidence type="ECO:0000313" key="1">
    <source>
        <dbReference type="EMBL" id="CEE01376.1"/>
    </source>
</evidence>
<reference evidence="1 4" key="1">
    <citation type="submission" date="2014-07" db="EMBL/GenBank/DDBJ databases">
        <authorList>
            <person name="Wibberg Daniel"/>
        </authorList>
    </citation>
    <scope>NUCLEOTIDE SEQUENCE [LARGE SCALE GENOMIC DNA]</scope>
</reference>
<accession>A0A090ITK6</accession>
<reference evidence="2 3" key="2">
    <citation type="submission" date="2015-01" db="EMBL/GenBank/DDBJ databases">
        <title>Draft Genome Sequences of Four Bacillus thermoamylovorans Strains, Isolated From Food Products.</title>
        <authorList>
            <person name="Krawcyk A.O."/>
            <person name="Berendsen E.M."/>
            <person name="Eijlander R.T."/>
            <person name="de Jong A."/>
            <person name="Wells-Bennik M."/>
            <person name="Kuipers O.P."/>
        </authorList>
    </citation>
    <scope>NUCLEOTIDE SEQUENCE [LARGE SCALE GENOMIC DNA]</scope>
    <source>
        <strain evidence="2 3">B4167</strain>
    </source>
</reference>
<protein>
    <recommendedName>
        <fullName evidence="5">Flagellar hook-length control protein-like C-terminal domain-containing protein</fullName>
    </recommendedName>
</protein>
<evidence type="ECO:0000313" key="3">
    <source>
        <dbReference type="Proteomes" id="UP000032076"/>
    </source>
</evidence>
<evidence type="ECO:0000313" key="2">
    <source>
        <dbReference type="EMBL" id="KIO71734.1"/>
    </source>
</evidence>
<evidence type="ECO:0000313" key="4">
    <source>
        <dbReference type="Proteomes" id="UP000040576"/>
    </source>
</evidence>
<name>A0A090ITK6_9BACI</name>
<sequence length="417" mass="47563">MNIDSMQSIIQSNKRSQLDRTPVFKPGQIFCGKVRYIDPSNHAIIQIGGEKIIANIEAPLDVRKDYWFEVVKTDGTIQLKVLDNISNNDAFLSFLHLPKTKLMNEFLQQWKQMNFSFERNVLTKVADWINQVNDIQKVLEIVQQMDKHNLPMTDVVFQSLLSMKSSPPLSVLIENLYQQLNQDSQAKNLPIFQTLQHLLGKDDPNIAFSLNGSDGNKIHQLFRQLNTLLGMNYEALINGAEMKNLPLKGQLIQLLTMDGLPLPVKKEAEQLFHKIIGTQLVNIESNGLLQMTLSLPLPLAEKVIDANIHWRGKKTEDGKLDPNFCLIIFDLQMPSLGKIVSRMQVQNRTINLYIFCEDDKIEHLSQPFVDLLKENLKKLNYQLAAIKFEKIDANRQTNSGEQNLIPPVQSGSLDVRI</sequence>
<dbReference type="PATRIC" id="fig|35841.7.peg.1460"/>